<evidence type="ECO:0000256" key="1">
    <source>
        <dbReference type="SAM" id="Phobius"/>
    </source>
</evidence>
<protein>
    <submittedName>
        <fullName evidence="3">Uncharacterized protein</fullName>
    </submittedName>
</protein>
<dbReference type="Proteomes" id="UP000713985">
    <property type="component" value="Unassembled WGS sequence"/>
</dbReference>
<evidence type="ECO:0000313" key="6">
    <source>
        <dbReference type="Proteomes" id="UP000437970"/>
    </source>
</evidence>
<evidence type="ECO:0000313" key="5">
    <source>
        <dbReference type="EMBL" id="MQU28106.1"/>
    </source>
</evidence>
<reference evidence="6 7" key="1">
    <citation type="submission" date="2019-10" db="EMBL/GenBank/DDBJ databases">
        <title>Evaluation of single-gene subtyping targets for Pseudomonas.</title>
        <authorList>
            <person name="Reichler S.J."/>
            <person name="Orsi R.H."/>
            <person name="Wiedmann M."/>
            <person name="Martin N.H."/>
            <person name="Murphy S.I."/>
        </authorList>
    </citation>
    <scope>NUCLEOTIDE SEQUENCE</scope>
    <source>
        <strain evidence="2 8">FSL R10-0802</strain>
        <strain evidence="4 7">FSL R10-1594</strain>
        <strain evidence="5 6">FSL R10-1984</strain>
        <strain evidence="3">FSL R10-2339</strain>
    </source>
</reference>
<dbReference type="Proteomes" id="UP000437970">
    <property type="component" value="Unassembled WGS sequence"/>
</dbReference>
<feature type="transmembrane region" description="Helical" evidence="1">
    <location>
        <begin position="44"/>
        <end position="62"/>
    </location>
</feature>
<dbReference type="EMBL" id="WIVW01000025">
    <property type="protein sequence ID" value="MQU28106.1"/>
    <property type="molecule type" value="Genomic_DNA"/>
</dbReference>
<keyword evidence="1" id="KW-0812">Transmembrane</keyword>
<sequence length="309" mass="34914">MVLMTAFALPVVMSLILALTSSPEAGEGFFDTIGFMYDASTMPAFYAACCIAIYFSGIVSNVRKQAKTYPLRFNRQRREVCFVDSKTHRVLIVPWESVVAWVSNSQAVTSYGATRQYGFGIGLEDEEQDRVHFITIPQFSDAHSLGLWAAIRNYMEEGQLVDAPDPWLTALGLFPTGDRLKNYEGLHSFGLEREDARYMGKMDVVGGEDLSPEDQEKYGFSGRTPWPLRWWYVRRVLTFWKMPFMLAEWGHRKGRPVFPEQVQAWSEPLPPEQWATPSAALLKANQQVRNAMDSQGATFSAACKEAGLH</sequence>
<comment type="caution">
    <text evidence="3">The sequence shown here is derived from an EMBL/GenBank/DDBJ whole genome shotgun (WGS) entry which is preliminary data.</text>
</comment>
<dbReference type="Proteomes" id="UP000443000">
    <property type="component" value="Unassembled WGS sequence"/>
</dbReference>
<evidence type="ECO:0000313" key="2">
    <source>
        <dbReference type="EMBL" id="MQT27935.1"/>
    </source>
</evidence>
<dbReference type="EMBL" id="WIWP01000049">
    <property type="protein sequence ID" value="MQT27935.1"/>
    <property type="molecule type" value="Genomic_DNA"/>
</dbReference>
<evidence type="ECO:0000313" key="4">
    <source>
        <dbReference type="EMBL" id="MQU16343.1"/>
    </source>
</evidence>
<proteinExistence type="predicted"/>
<organism evidence="3">
    <name type="scientific">Pseudomonas helleri</name>
    <dbReference type="NCBI Taxonomy" id="1608996"/>
    <lineage>
        <taxon>Bacteria</taxon>
        <taxon>Pseudomonadati</taxon>
        <taxon>Pseudomonadota</taxon>
        <taxon>Gammaproteobacteria</taxon>
        <taxon>Pseudomonadales</taxon>
        <taxon>Pseudomonadaceae</taxon>
        <taxon>Pseudomonas</taxon>
    </lineage>
</organism>
<keyword evidence="1" id="KW-1133">Transmembrane helix</keyword>
<evidence type="ECO:0000313" key="7">
    <source>
        <dbReference type="Proteomes" id="UP000443000"/>
    </source>
</evidence>
<evidence type="ECO:0000313" key="3">
    <source>
        <dbReference type="EMBL" id="MQT81751.1"/>
    </source>
</evidence>
<dbReference type="AlphaFoldDB" id="A0A6A7YXN3"/>
<keyword evidence="1" id="KW-0472">Membrane</keyword>
<accession>A0A6A7YXN3</accession>
<dbReference type="OrthoDB" id="6352119at2"/>
<gene>
    <name evidence="4" type="ORF">GHN41_07780</name>
    <name evidence="3" type="ORF">GHN86_17005</name>
    <name evidence="2" type="ORF">GHN94_19180</name>
    <name evidence="5" type="ORF">GHO29_16640</name>
</gene>
<evidence type="ECO:0000313" key="8">
    <source>
        <dbReference type="Proteomes" id="UP000713985"/>
    </source>
</evidence>
<keyword evidence="8" id="KW-1185">Reference proteome</keyword>
<name>A0A6A7YXN3_9PSED</name>
<dbReference type="EMBL" id="WIWC01000031">
    <property type="protein sequence ID" value="MQT81751.1"/>
    <property type="molecule type" value="Genomic_DNA"/>
</dbReference>
<dbReference type="EMBL" id="WIVT01000007">
    <property type="protein sequence ID" value="MQU16343.1"/>
    <property type="molecule type" value="Genomic_DNA"/>
</dbReference>